<feature type="region of interest" description="Disordered" evidence="1">
    <location>
        <begin position="24"/>
        <end position="95"/>
    </location>
</feature>
<dbReference type="Proteomes" id="UP000295735">
    <property type="component" value="Unassembled WGS sequence"/>
</dbReference>
<evidence type="ECO:0000313" key="5">
    <source>
        <dbReference type="Proteomes" id="UP000295735"/>
    </source>
</evidence>
<dbReference type="Gene3D" id="3.10.450.40">
    <property type="match status" value="2"/>
</dbReference>
<evidence type="ECO:0000313" key="4">
    <source>
        <dbReference type="EMBL" id="KAA1036598.1"/>
    </source>
</evidence>
<feature type="domain" description="PepSY" evidence="3">
    <location>
        <begin position="176"/>
        <end position="230"/>
    </location>
</feature>
<evidence type="ECO:0000256" key="2">
    <source>
        <dbReference type="SAM" id="SignalP"/>
    </source>
</evidence>
<dbReference type="Pfam" id="PF03413">
    <property type="entry name" value="PepSY"/>
    <property type="match status" value="1"/>
</dbReference>
<feature type="signal peptide" evidence="2">
    <location>
        <begin position="1"/>
        <end position="19"/>
    </location>
</feature>
<gene>
    <name evidence="4" type="ORF">ERX35_010635</name>
</gene>
<feature type="chain" id="PRO_5046181984" description="PepSY domain-containing protein" evidence="2">
    <location>
        <begin position="20"/>
        <end position="235"/>
    </location>
</feature>
<dbReference type="EMBL" id="SCWC02000011">
    <property type="protein sequence ID" value="KAA1036598.1"/>
    <property type="molecule type" value="Genomic_DNA"/>
</dbReference>
<keyword evidence="5" id="KW-1185">Reference proteome</keyword>
<feature type="compositionally biased region" description="Basic and acidic residues" evidence="1">
    <location>
        <begin position="31"/>
        <end position="56"/>
    </location>
</feature>
<dbReference type="InterPro" id="IPR025711">
    <property type="entry name" value="PepSY"/>
</dbReference>
<protein>
    <recommendedName>
        <fullName evidence="3">PepSY domain-containing protein</fullName>
    </recommendedName>
</protein>
<organism evidence="4 5">
    <name type="scientific">Macrococcus equipercicus</name>
    <dbReference type="NCBI Taxonomy" id="69967"/>
    <lineage>
        <taxon>Bacteria</taxon>
        <taxon>Bacillati</taxon>
        <taxon>Bacillota</taxon>
        <taxon>Bacilli</taxon>
        <taxon>Bacillales</taxon>
        <taxon>Staphylococcaceae</taxon>
        <taxon>Macrococcus</taxon>
    </lineage>
</organism>
<comment type="caution">
    <text evidence="4">The sequence shown here is derived from an EMBL/GenBank/DDBJ whole genome shotgun (WGS) entry which is preliminary data.</text>
</comment>
<proteinExistence type="predicted"/>
<feature type="compositionally biased region" description="Basic and acidic residues" evidence="1">
    <location>
        <begin position="74"/>
        <end position="95"/>
    </location>
</feature>
<name>A0ABQ6R6D9_9STAP</name>
<reference evidence="4 5" key="1">
    <citation type="submission" date="2019-09" db="EMBL/GenBank/DDBJ databases">
        <authorList>
            <person name="Mazhar S."/>
            <person name="Altermann E."/>
            <person name="Hill C."/>
            <person name="Mcauliffe O."/>
        </authorList>
    </citation>
    <scope>NUCLEOTIDE SEQUENCE [LARGE SCALE GENOMIC DNA]</scope>
    <source>
        <strain evidence="4 5">ATCC 51831</strain>
    </source>
</reference>
<evidence type="ECO:0000259" key="3">
    <source>
        <dbReference type="Pfam" id="PF03413"/>
    </source>
</evidence>
<keyword evidence="2" id="KW-0732">Signal</keyword>
<sequence>MMMKFKILSLLLTAGLALAACDADNSNDKATSPDDKNKSEVDSSEANKSDAVKKNEAANVTKDSNANDEDDADDAVKDDEKASSSKDSEDKMLLSKDEITATPDDIIKQLQNDNKQGKLTNIDFENDNGQWVYKIGQNENNKNMVYTYSMKDKKLLSSKEDAVAKDEQTFNYDKMLSFDEALTKAQNKTSKDAKIKEWTLESKDNIPVYEFKLMDGSKEKTVMVDPYEGETHVEE</sequence>
<accession>A0ABQ6R6D9</accession>
<evidence type="ECO:0000256" key="1">
    <source>
        <dbReference type="SAM" id="MobiDB-lite"/>
    </source>
</evidence>
<dbReference type="PROSITE" id="PS51257">
    <property type="entry name" value="PROKAR_LIPOPROTEIN"/>
    <property type="match status" value="1"/>
</dbReference>